<dbReference type="EMBL" id="JAPWDV010000002">
    <property type="protein sequence ID" value="KAJ6221354.1"/>
    <property type="molecule type" value="Genomic_DNA"/>
</dbReference>
<dbReference type="InterPro" id="IPR029063">
    <property type="entry name" value="SAM-dependent_MTases_sf"/>
</dbReference>
<dbReference type="EC" id="2.1.1.319" evidence="1"/>
<dbReference type="PANTHER" id="PTHR11006">
    <property type="entry name" value="PROTEIN ARGININE N-METHYLTRANSFERASE"/>
    <property type="match status" value="1"/>
</dbReference>
<dbReference type="FunFam" id="3.40.50.150:FF:000003">
    <property type="entry name" value="Blast:Protein arginine N-methyltransferase 1"/>
    <property type="match status" value="1"/>
</dbReference>
<dbReference type="Pfam" id="PF13649">
    <property type="entry name" value="Methyltransf_25"/>
    <property type="match status" value="1"/>
</dbReference>
<dbReference type="Gene3D" id="2.70.160.11">
    <property type="entry name" value="Hnrnp arginine n-methyltransferase1"/>
    <property type="match status" value="1"/>
</dbReference>
<dbReference type="GO" id="GO:0032259">
    <property type="term" value="P:methylation"/>
    <property type="evidence" value="ECO:0007669"/>
    <property type="project" value="UniProtKB-KW"/>
</dbReference>
<dbReference type="InterPro" id="IPR041698">
    <property type="entry name" value="Methyltransf_25"/>
</dbReference>
<evidence type="ECO:0000256" key="2">
    <source>
        <dbReference type="ARBA" id="ARBA00022603"/>
    </source>
</evidence>
<accession>A0A9Q0M9F0</accession>
<dbReference type="Proteomes" id="UP001142055">
    <property type="component" value="Chromosome 2"/>
</dbReference>
<protein>
    <recommendedName>
        <fullName evidence="1">type I protein arginine methyltransferase</fullName>
        <ecNumber evidence="1">2.1.1.319</ecNumber>
    </recommendedName>
</protein>
<keyword evidence="4 6" id="KW-0949">S-adenosyl-L-methionine</keyword>
<keyword evidence="3 6" id="KW-0808">Transferase</keyword>
<dbReference type="GO" id="GO:0005634">
    <property type="term" value="C:nucleus"/>
    <property type="evidence" value="ECO:0007669"/>
    <property type="project" value="TreeGrafter"/>
</dbReference>
<dbReference type="CDD" id="cd02440">
    <property type="entry name" value="AdoMet_MTases"/>
    <property type="match status" value="1"/>
</dbReference>
<sequence>MATSCTNGMTDEKDRKLACANCGSKDLVLTEEVPTENMTSKDYYFDSYAHHGIHEEMLKDEVRTGSYKNAILLNRHIFKDKVVMDVGCGTGILSMFAAQAGAKHVIGVECSGIIDLAQQVIDANDLTSKITLIRGKVEEIELPAEFSKVDIIISEWMGYCLFYESMLNTVIYARDKWLASNGMIFPDKASLYLTAIEDRHYKEDKINWWENVYGFDMSCIGKMAITEPLVDSVDPKQLVTNYCLVKEVDLYTVKEEDLSFDSEFTLSCKRDDYIHALVAFFNIEFTKSHKVIGFSTSPEHRYTHWKQTIFYIEDYLTVSRGEQVTGKFSMAPNIKNKRDIDFKIQLEYQGKFSQISEEFEYKMR</sequence>
<name>A0A9Q0M9F0_BLOTA</name>
<evidence type="ECO:0000256" key="3">
    <source>
        <dbReference type="ARBA" id="ARBA00022679"/>
    </source>
</evidence>
<dbReference type="Gene3D" id="3.40.50.150">
    <property type="entry name" value="Vaccinia Virus protein VP39"/>
    <property type="match status" value="1"/>
</dbReference>
<keyword evidence="10" id="KW-1185">Reference proteome</keyword>
<dbReference type="AlphaFoldDB" id="A0A9Q0M9F0"/>
<feature type="domain" description="Methyltransferase" evidence="7">
    <location>
        <begin position="83"/>
        <end position="171"/>
    </location>
</feature>
<reference evidence="9" key="1">
    <citation type="submission" date="2022-12" db="EMBL/GenBank/DDBJ databases">
        <title>Genome assemblies of Blomia tropicalis.</title>
        <authorList>
            <person name="Cui Y."/>
        </authorList>
    </citation>
    <scope>NUCLEOTIDE SEQUENCE</scope>
    <source>
        <tissue evidence="9">Adult mites</tissue>
    </source>
</reference>
<proteinExistence type="predicted"/>
<evidence type="ECO:0000313" key="9">
    <source>
        <dbReference type="EMBL" id="KAJ6221354.1"/>
    </source>
</evidence>
<comment type="catalytic activity">
    <reaction evidence="5">
        <text>L-arginyl-[protein] + S-adenosyl-L-methionine = N(omega)-methyl-L-arginyl-[protein] + S-adenosyl-L-homocysteine + H(+)</text>
        <dbReference type="Rhea" id="RHEA:48100"/>
        <dbReference type="Rhea" id="RHEA-COMP:10532"/>
        <dbReference type="Rhea" id="RHEA-COMP:11990"/>
        <dbReference type="ChEBI" id="CHEBI:15378"/>
        <dbReference type="ChEBI" id="CHEBI:29965"/>
        <dbReference type="ChEBI" id="CHEBI:57856"/>
        <dbReference type="ChEBI" id="CHEBI:59789"/>
        <dbReference type="ChEBI" id="CHEBI:65280"/>
    </reaction>
    <physiologicalReaction direction="left-to-right" evidence="5">
        <dbReference type="Rhea" id="RHEA:48101"/>
    </physiologicalReaction>
</comment>
<dbReference type="GO" id="GO:0035241">
    <property type="term" value="F:protein-arginine omega-N monomethyltransferase activity"/>
    <property type="evidence" value="ECO:0007669"/>
    <property type="project" value="TreeGrafter"/>
</dbReference>
<evidence type="ECO:0000259" key="8">
    <source>
        <dbReference type="Pfam" id="PF22528"/>
    </source>
</evidence>
<dbReference type="InterPro" id="IPR025799">
    <property type="entry name" value="Arg_MeTrfase"/>
</dbReference>
<evidence type="ECO:0000256" key="6">
    <source>
        <dbReference type="PROSITE-ProRule" id="PRU01015"/>
    </source>
</evidence>
<dbReference type="FunFam" id="2.70.160.11:FF:000001">
    <property type="entry name" value="Blast:Protein arginine N-methyltransferase 1"/>
    <property type="match status" value="1"/>
</dbReference>
<evidence type="ECO:0000256" key="1">
    <source>
        <dbReference type="ARBA" id="ARBA00011925"/>
    </source>
</evidence>
<dbReference type="GO" id="GO:0035242">
    <property type="term" value="F:protein-arginine omega-N asymmetric methyltransferase activity"/>
    <property type="evidence" value="ECO:0007669"/>
    <property type="project" value="UniProtKB-EC"/>
</dbReference>
<evidence type="ECO:0000256" key="5">
    <source>
        <dbReference type="ARBA" id="ARBA00049303"/>
    </source>
</evidence>
<dbReference type="SUPFAM" id="SSF53335">
    <property type="entry name" value="S-adenosyl-L-methionine-dependent methyltransferases"/>
    <property type="match status" value="1"/>
</dbReference>
<dbReference type="OrthoDB" id="7848332at2759"/>
<comment type="caution">
    <text evidence="9">The sequence shown here is derived from an EMBL/GenBank/DDBJ whole genome shotgun (WGS) entry which is preliminary data.</text>
</comment>
<dbReference type="PANTHER" id="PTHR11006:SF124">
    <property type="entry name" value="ARGININE METHYLTRANSFERASE 1-RELATED"/>
    <property type="match status" value="1"/>
</dbReference>
<dbReference type="Pfam" id="PF22528">
    <property type="entry name" value="PRMT_C"/>
    <property type="match status" value="1"/>
</dbReference>
<evidence type="ECO:0000313" key="10">
    <source>
        <dbReference type="Proteomes" id="UP001142055"/>
    </source>
</evidence>
<dbReference type="GO" id="GO:0042054">
    <property type="term" value="F:histone methyltransferase activity"/>
    <property type="evidence" value="ECO:0007669"/>
    <property type="project" value="TreeGrafter"/>
</dbReference>
<gene>
    <name evidence="9" type="ORF">RDWZM_007166</name>
</gene>
<dbReference type="PROSITE" id="PS51678">
    <property type="entry name" value="SAM_MT_PRMT"/>
    <property type="match status" value="1"/>
</dbReference>
<keyword evidence="2 6" id="KW-0489">Methyltransferase</keyword>
<organism evidence="9 10">
    <name type="scientific">Blomia tropicalis</name>
    <name type="common">Mite</name>
    <dbReference type="NCBI Taxonomy" id="40697"/>
    <lineage>
        <taxon>Eukaryota</taxon>
        <taxon>Metazoa</taxon>
        <taxon>Ecdysozoa</taxon>
        <taxon>Arthropoda</taxon>
        <taxon>Chelicerata</taxon>
        <taxon>Arachnida</taxon>
        <taxon>Acari</taxon>
        <taxon>Acariformes</taxon>
        <taxon>Sarcoptiformes</taxon>
        <taxon>Astigmata</taxon>
        <taxon>Glycyphagoidea</taxon>
        <taxon>Echimyopodidae</taxon>
        <taxon>Blomia</taxon>
    </lineage>
</organism>
<dbReference type="OMA" id="EATYTHW"/>
<feature type="domain" description="Protein arginine N-methyltransferase" evidence="8">
    <location>
        <begin position="187"/>
        <end position="350"/>
    </location>
</feature>
<dbReference type="InterPro" id="IPR055135">
    <property type="entry name" value="PRMT_dom"/>
</dbReference>
<evidence type="ECO:0000259" key="7">
    <source>
        <dbReference type="Pfam" id="PF13649"/>
    </source>
</evidence>
<evidence type="ECO:0000256" key="4">
    <source>
        <dbReference type="ARBA" id="ARBA00022691"/>
    </source>
</evidence>